<dbReference type="AlphaFoldDB" id="B8B576"/>
<protein>
    <submittedName>
        <fullName evidence="1">Uncharacterized protein</fullName>
    </submittedName>
</protein>
<dbReference type="EMBL" id="CM000132">
    <property type="protein sequence ID" value="EEC81872.1"/>
    <property type="molecule type" value="Genomic_DNA"/>
</dbReference>
<keyword evidence="2" id="KW-1185">Reference proteome</keyword>
<evidence type="ECO:0000313" key="1">
    <source>
        <dbReference type="EMBL" id="EEC81872.1"/>
    </source>
</evidence>
<organism evidence="1 2">
    <name type="scientific">Oryza sativa subsp. indica</name>
    <name type="common">Rice</name>
    <dbReference type="NCBI Taxonomy" id="39946"/>
    <lineage>
        <taxon>Eukaryota</taxon>
        <taxon>Viridiplantae</taxon>
        <taxon>Streptophyta</taxon>
        <taxon>Embryophyta</taxon>
        <taxon>Tracheophyta</taxon>
        <taxon>Spermatophyta</taxon>
        <taxon>Magnoliopsida</taxon>
        <taxon>Liliopsida</taxon>
        <taxon>Poales</taxon>
        <taxon>Poaceae</taxon>
        <taxon>BOP clade</taxon>
        <taxon>Oryzoideae</taxon>
        <taxon>Oryzeae</taxon>
        <taxon>Oryzinae</taxon>
        <taxon>Oryza</taxon>
        <taxon>Oryza sativa</taxon>
    </lineage>
</organism>
<gene>
    <name evidence="1" type="ORF">OsI_25662</name>
</gene>
<proteinExistence type="predicted"/>
<dbReference type="Proteomes" id="UP000007015">
    <property type="component" value="Chromosome 7"/>
</dbReference>
<accession>B8B576</accession>
<name>B8B576_ORYSI</name>
<dbReference type="Gramene" id="BGIOSGA024465-TA">
    <property type="protein sequence ID" value="BGIOSGA024465-PA"/>
    <property type="gene ID" value="BGIOSGA024465"/>
</dbReference>
<dbReference type="HOGENOM" id="CLU_2709178_0_0_1"/>
<sequence>MARAVCFSASGIGTWQGGAEPRTGTELFGTAGQHDAEVEEDGGDVRCRSGGPPLAQTLARILKQASETVLGIN</sequence>
<evidence type="ECO:0000313" key="2">
    <source>
        <dbReference type="Proteomes" id="UP000007015"/>
    </source>
</evidence>
<reference evidence="1 2" key="1">
    <citation type="journal article" date="2005" name="PLoS Biol.">
        <title>The genomes of Oryza sativa: a history of duplications.</title>
        <authorList>
            <person name="Yu J."/>
            <person name="Wang J."/>
            <person name="Lin W."/>
            <person name="Li S."/>
            <person name="Li H."/>
            <person name="Zhou J."/>
            <person name="Ni P."/>
            <person name="Dong W."/>
            <person name="Hu S."/>
            <person name="Zeng C."/>
            <person name="Zhang J."/>
            <person name="Zhang Y."/>
            <person name="Li R."/>
            <person name="Xu Z."/>
            <person name="Li S."/>
            <person name="Li X."/>
            <person name="Zheng H."/>
            <person name="Cong L."/>
            <person name="Lin L."/>
            <person name="Yin J."/>
            <person name="Geng J."/>
            <person name="Li G."/>
            <person name="Shi J."/>
            <person name="Liu J."/>
            <person name="Lv H."/>
            <person name="Li J."/>
            <person name="Wang J."/>
            <person name="Deng Y."/>
            <person name="Ran L."/>
            <person name="Shi X."/>
            <person name="Wang X."/>
            <person name="Wu Q."/>
            <person name="Li C."/>
            <person name="Ren X."/>
            <person name="Wang J."/>
            <person name="Wang X."/>
            <person name="Li D."/>
            <person name="Liu D."/>
            <person name="Zhang X."/>
            <person name="Ji Z."/>
            <person name="Zhao W."/>
            <person name="Sun Y."/>
            <person name="Zhang Z."/>
            <person name="Bao J."/>
            <person name="Han Y."/>
            <person name="Dong L."/>
            <person name="Ji J."/>
            <person name="Chen P."/>
            <person name="Wu S."/>
            <person name="Liu J."/>
            <person name="Xiao Y."/>
            <person name="Bu D."/>
            <person name="Tan J."/>
            <person name="Yang L."/>
            <person name="Ye C."/>
            <person name="Zhang J."/>
            <person name="Xu J."/>
            <person name="Zhou Y."/>
            <person name="Yu Y."/>
            <person name="Zhang B."/>
            <person name="Zhuang S."/>
            <person name="Wei H."/>
            <person name="Liu B."/>
            <person name="Lei M."/>
            <person name="Yu H."/>
            <person name="Li Y."/>
            <person name="Xu H."/>
            <person name="Wei S."/>
            <person name="He X."/>
            <person name="Fang L."/>
            <person name="Zhang Z."/>
            <person name="Zhang Y."/>
            <person name="Huang X."/>
            <person name="Su Z."/>
            <person name="Tong W."/>
            <person name="Li J."/>
            <person name="Tong Z."/>
            <person name="Li S."/>
            <person name="Ye J."/>
            <person name="Wang L."/>
            <person name="Fang L."/>
            <person name="Lei T."/>
            <person name="Chen C."/>
            <person name="Chen H."/>
            <person name="Xu Z."/>
            <person name="Li H."/>
            <person name="Huang H."/>
            <person name="Zhang F."/>
            <person name="Xu H."/>
            <person name="Li N."/>
            <person name="Zhao C."/>
            <person name="Li S."/>
            <person name="Dong L."/>
            <person name="Huang Y."/>
            <person name="Li L."/>
            <person name="Xi Y."/>
            <person name="Qi Q."/>
            <person name="Li W."/>
            <person name="Zhang B."/>
            <person name="Hu W."/>
            <person name="Zhang Y."/>
            <person name="Tian X."/>
            <person name="Jiao Y."/>
            <person name="Liang X."/>
            <person name="Jin J."/>
            <person name="Gao L."/>
            <person name="Zheng W."/>
            <person name="Hao B."/>
            <person name="Liu S."/>
            <person name="Wang W."/>
            <person name="Yuan L."/>
            <person name="Cao M."/>
            <person name="McDermott J."/>
            <person name="Samudrala R."/>
            <person name="Wang J."/>
            <person name="Wong G.K."/>
            <person name="Yang H."/>
        </authorList>
    </citation>
    <scope>NUCLEOTIDE SEQUENCE [LARGE SCALE GENOMIC DNA]</scope>
    <source>
        <strain evidence="2">cv. 93-11</strain>
    </source>
</reference>